<evidence type="ECO:0000313" key="2">
    <source>
        <dbReference type="EMBL" id="OWR02892.1"/>
    </source>
</evidence>
<gene>
    <name evidence="2" type="ORF">CDO81_18075</name>
</gene>
<dbReference type="EMBL" id="NISI01000007">
    <property type="protein sequence ID" value="OWR02892.1"/>
    <property type="molecule type" value="Genomic_DNA"/>
</dbReference>
<dbReference type="Proteomes" id="UP000197446">
    <property type="component" value="Unassembled WGS sequence"/>
</dbReference>
<keyword evidence="1" id="KW-1133">Transmembrane helix</keyword>
<keyword evidence="1" id="KW-0812">Transmembrane</keyword>
<organism evidence="2 3">
    <name type="scientific">Roseateles puraquae</name>
    <dbReference type="NCBI Taxonomy" id="431059"/>
    <lineage>
        <taxon>Bacteria</taxon>
        <taxon>Pseudomonadati</taxon>
        <taxon>Pseudomonadota</taxon>
        <taxon>Betaproteobacteria</taxon>
        <taxon>Burkholderiales</taxon>
        <taxon>Sphaerotilaceae</taxon>
        <taxon>Roseateles</taxon>
    </lineage>
</organism>
<sequence length="320" mass="34867">MALPPGGYAWWYVDAISDAQPDGSVHALTLIAFIGSVFSPYYAWARRRHGDAGAAAESHCAVNLSLYRRAPGAAGFQRRWAMTERGAPALARDAARLQIGPSRLAWQPDGSLCIDIDEWTSPWPKRLRGRVQVLPGALPGRAFALDGGAHHHWQPISPGSRVAVDFDAPHLHWTGDAYLDANHGSRPLAQDFRSWQWQRSALPGGHARVLYEVQPRHGDERALALAIDAEGGIRAQPVPPWQALPGSAWGVARSSRGAQAPQLIATLESGPFYCRSLLRDASDGTLAVHESLSLQRFQQPWVQAMLPFRMPRRTGGPAGA</sequence>
<dbReference type="OrthoDB" id="5491608at2"/>
<protein>
    <submittedName>
        <fullName evidence="2">Carotenoid 1,2-hydratase</fullName>
    </submittedName>
</protein>
<dbReference type="AlphaFoldDB" id="A0A254N7W2"/>
<feature type="transmembrane region" description="Helical" evidence="1">
    <location>
        <begin position="25"/>
        <end position="44"/>
    </location>
</feature>
<evidence type="ECO:0000256" key="1">
    <source>
        <dbReference type="SAM" id="Phobius"/>
    </source>
</evidence>
<keyword evidence="3" id="KW-1185">Reference proteome</keyword>
<dbReference type="SUPFAM" id="SSF159245">
    <property type="entry name" value="AttH-like"/>
    <property type="match status" value="1"/>
</dbReference>
<accession>A0A254N7W2</accession>
<evidence type="ECO:0000313" key="3">
    <source>
        <dbReference type="Proteomes" id="UP000197446"/>
    </source>
</evidence>
<comment type="caution">
    <text evidence="2">The sequence shown here is derived from an EMBL/GenBank/DDBJ whole genome shotgun (WGS) entry which is preliminary data.</text>
</comment>
<reference evidence="2 3" key="1">
    <citation type="journal article" date="2007" name="Int. J. Syst. Evol. Microbiol.">
        <title>Description of Pelomonas aquatica sp. nov. and Pelomonas puraquae sp. nov., isolated from industrial and haemodialysis water.</title>
        <authorList>
            <person name="Gomila M."/>
            <person name="Bowien B."/>
            <person name="Falsen E."/>
            <person name="Moore E.R."/>
            <person name="Lalucat J."/>
        </authorList>
    </citation>
    <scope>NUCLEOTIDE SEQUENCE [LARGE SCALE GENOMIC DNA]</scope>
    <source>
        <strain evidence="2 3">CCUG 52769</strain>
    </source>
</reference>
<dbReference type="CDD" id="cd21471">
    <property type="entry name" value="CrtC-like"/>
    <property type="match status" value="1"/>
</dbReference>
<proteinExistence type="predicted"/>
<keyword evidence="1" id="KW-0472">Membrane</keyword>
<name>A0A254N7W2_9BURK</name>